<keyword evidence="2" id="KW-1185">Reference proteome</keyword>
<comment type="caution">
    <text evidence="1">The sequence shown here is derived from an EMBL/GenBank/DDBJ whole genome shotgun (WGS) entry which is preliminary data.</text>
</comment>
<protein>
    <submittedName>
        <fullName evidence="1">Uncharacterized protein</fullName>
    </submittedName>
</protein>
<name>A0ABV0PQW7_9TELE</name>
<feature type="non-terminal residue" evidence="1">
    <location>
        <position position="1"/>
    </location>
</feature>
<evidence type="ECO:0000313" key="1">
    <source>
        <dbReference type="EMBL" id="MEQ2185889.1"/>
    </source>
</evidence>
<organism evidence="1 2">
    <name type="scientific">Goodea atripinnis</name>
    <dbReference type="NCBI Taxonomy" id="208336"/>
    <lineage>
        <taxon>Eukaryota</taxon>
        <taxon>Metazoa</taxon>
        <taxon>Chordata</taxon>
        <taxon>Craniata</taxon>
        <taxon>Vertebrata</taxon>
        <taxon>Euteleostomi</taxon>
        <taxon>Actinopterygii</taxon>
        <taxon>Neopterygii</taxon>
        <taxon>Teleostei</taxon>
        <taxon>Neoteleostei</taxon>
        <taxon>Acanthomorphata</taxon>
        <taxon>Ovalentaria</taxon>
        <taxon>Atherinomorphae</taxon>
        <taxon>Cyprinodontiformes</taxon>
        <taxon>Goodeidae</taxon>
        <taxon>Goodea</taxon>
    </lineage>
</organism>
<sequence>VVHTGKCPLNIQELCQKTAVIECHLLHMGCFGTIGVNPGNGSYLDYGVDTTVMSCIKLSYDSCEELESWCSGCTKKIEESRGQWCLGEYADKWTNMNFGSNWLSAFDLKILSHMTKFLYTTGPDVS</sequence>
<dbReference type="EMBL" id="JAHRIO010082338">
    <property type="protein sequence ID" value="MEQ2185889.1"/>
    <property type="molecule type" value="Genomic_DNA"/>
</dbReference>
<gene>
    <name evidence="1" type="ORF">GOODEAATRI_022807</name>
</gene>
<proteinExistence type="predicted"/>
<reference evidence="1 2" key="1">
    <citation type="submission" date="2021-06" db="EMBL/GenBank/DDBJ databases">
        <authorList>
            <person name="Palmer J.M."/>
        </authorList>
    </citation>
    <scope>NUCLEOTIDE SEQUENCE [LARGE SCALE GENOMIC DNA]</scope>
    <source>
        <strain evidence="1 2">GA_2019</strain>
        <tissue evidence="1">Muscle</tissue>
    </source>
</reference>
<accession>A0ABV0PQW7</accession>
<evidence type="ECO:0000313" key="2">
    <source>
        <dbReference type="Proteomes" id="UP001476798"/>
    </source>
</evidence>
<dbReference type="Proteomes" id="UP001476798">
    <property type="component" value="Unassembled WGS sequence"/>
</dbReference>